<dbReference type="KEGG" id="taw:EI545_10125"/>
<dbReference type="PANTHER" id="PTHR44051">
    <property type="entry name" value="GLUTATHIONE S-TRANSFERASE-RELATED"/>
    <property type="match status" value="1"/>
</dbReference>
<dbReference type="CDD" id="cd03207">
    <property type="entry name" value="GST_C_8"/>
    <property type="match status" value="1"/>
</dbReference>
<dbReference type="InterPro" id="IPR004045">
    <property type="entry name" value="Glutathione_S-Trfase_N"/>
</dbReference>
<dbReference type="Gene3D" id="1.20.1050.10">
    <property type="match status" value="1"/>
</dbReference>
<dbReference type="RefSeq" id="WP_125325361.1">
    <property type="nucleotide sequence ID" value="NZ_CP034328.1"/>
</dbReference>
<feature type="domain" description="GST N-terminal" evidence="1">
    <location>
        <begin position="1"/>
        <end position="83"/>
    </location>
</feature>
<dbReference type="AlphaFoldDB" id="A0A3S8U699"/>
<dbReference type="PROSITE" id="PS50404">
    <property type="entry name" value="GST_NTER"/>
    <property type="match status" value="1"/>
</dbReference>
<dbReference type="SUPFAM" id="SSF47616">
    <property type="entry name" value="GST C-terminal domain-like"/>
    <property type="match status" value="1"/>
</dbReference>
<dbReference type="Proteomes" id="UP000282002">
    <property type="component" value="Chromosome"/>
</dbReference>
<protein>
    <submittedName>
        <fullName evidence="2">Glutathione S-transferase family protein</fullName>
    </submittedName>
</protein>
<name>A0A3S8U699_9RHOB</name>
<dbReference type="InterPro" id="IPR036282">
    <property type="entry name" value="Glutathione-S-Trfase_C_sf"/>
</dbReference>
<sequence>MLTLYHSPQSRSSTILSLIEEMGIADWITLQEVTIPRMDGSGGRDPANPHPEGKVPVLVQDGTVITERAAIILTLTTMFPDAGLAPEIGSPDWGAFVAWLTWYQGVVEPVVIFQAAGISHPWLTATFRGPEEMAARLRAALERGPWLLGGRFSAADILLHSPFAWFPEATPDDPLIRDWVDRCKARPARLRVVEAEAARRVA</sequence>
<dbReference type="EMBL" id="CP034328">
    <property type="protein sequence ID" value="AZL59166.1"/>
    <property type="molecule type" value="Genomic_DNA"/>
</dbReference>
<dbReference type="Pfam" id="PF00043">
    <property type="entry name" value="GST_C"/>
    <property type="match status" value="1"/>
</dbReference>
<dbReference type="OrthoDB" id="5740960at2"/>
<evidence type="ECO:0000313" key="2">
    <source>
        <dbReference type="EMBL" id="AZL59166.1"/>
    </source>
</evidence>
<dbReference type="Gene3D" id="3.40.30.10">
    <property type="entry name" value="Glutaredoxin"/>
    <property type="match status" value="1"/>
</dbReference>
<gene>
    <name evidence="2" type="ORF">EI545_10125</name>
</gene>
<dbReference type="InterPro" id="IPR036249">
    <property type="entry name" value="Thioredoxin-like_sf"/>
</dbReference>
<reference evidence="2 3" key="1">
    <citation type="submission" date="2018-12" db="EMBL/GenBank/DDBJ databases">
        <title>Complete genome sequencing of Tabrizicola sp. K13M18.</title>
        <authorList>
            <person name="Bae J.-W."/>
        </authorList>
    </citation>
    <scope>NUCLEOTIDE SEQUENCE [LARGE SCALE GENOMIC DNA]</scope>
    <source>
        <strain evidence="2 3">K13M18</strain>
    </source>
</reference>
<dbReference type="GO" id="GO:0016740">
    <property type="term" value="F:transferase activity"/>
    <property type="evidence" value="ECO:0007669"/>
    <property type="project" value="UniProtKB-KW"/>
</dbReference>
<organism evidence="2 3">
    <name type="scientific">Tabrizicola piscis</name>
    <dbReference type="NCBI Taxonomy" id="2494374"/>
    <lineage>
        <taxon>Bacteria</taxon>
        <taxon>Pseudomonadati</taxon>
        <taxon>Pseudomonadota</taxon>
        <taxon>Alphaproteobacteria</taxon>
        <taxon>Rhodobacterales</taxon>
        <taxon>Paracoccaceae</taxon>
        <taxon>Tabrizicola</taxon>
    </lineage>
</organism>
<keyword evidence="3" id="KW-1185">Reference proteome</keyword>
<proteinExistence type="predicted"/>
<dbReference type="PANTHER" id="PTHR44051:SF21">
    <property type="entry name" value="GLUTATHIONE S-TRANSFERASE FAMILY PROTEIN"/>
    <property type="match status" value="1"/>
</dbReference>
<dbReference type="SUPFAM" id="SSF52833">
    <property type="entry name" value="Thioredoxin-like"/>
    <property type="match status" value="1"/>
</dbReference>
<evidence type="ECO:0000313" key="3">
    <source>
        <dbReference type="Proteomes" id="UP000282002"/>
    </source>
</evidence>
<keyword evidence="2" id="KW-0808">Transferase</keyword>
<accession>A0A3S8U699</accession>
<dbReference type="InterPro" id="IPR004046">
    <property type="entry name" value="GST_C"/>
</dbReference>
<evidence type="ECO:0000259" key="1">
    <source>
        <dbReference type="PROSITE" id="PS50404"/>
    </source>
</evidence>